<dbReference type="PANTHER" id="PTHR48080">
    <property type="entry name" value="D-GALACTONATE DEHYDRATASE-RELATED"/>
    <property type="match status" value="1"/>
</dbReference>
<dbReference type="Gene3D" id="3.30.390.10">
    <property type="entry name" value="Enolase-like, N-terminal domain"/>
    <property type="match status" value="1"/>
</dbReference>
<dbReference type="InterPro" id="IPR013342">
    <property type="entry name" value="Mandelate_racemase_C"/>
</dbReference>
<proteinExistence type="predicted"/>
<dbReference type="Gene3D" id="3.20.20.120">
    <property type="entry name" value="Enolase-like C-terminal domain"/>
    <property type="match status" value="1"/>
</dbReference>
<dbReference type="SMART" id="SM00922">
    <property type="entry name" value="MR_MLE"/>
    <property type="match status" value="1"/>
</dbReference>
<dbReference type="InterPro" id="IPR034593">
    <property type="entry name" value="DgoD-like"/>
</dbReference>
<dbReference type="RefSeq" id="WP_209893827.1">
    <property type="nucleotide sequence ID" value="NZ_BAAAJV010000016.1"/>
</dbReference>
<dbReference type="Proteomes" id="UP000698222">
    <property type="component" value="Unassembled WGS sequence"/>
</dbReference>
<dbReference type="EMBL" id="JAGIOC010000001">
    <property type="protein sequence ID" value="MBP2410346.1"/>
    <property type="molecule type" value="Genomic_DNA"/>
</dbReference>
<sequence>MSALTGHRITEVTTSPIRSRYPRTIGRNARLGAHGDGPSALAITVRTEAGASGWGLYEGPQVDVTRVVGRPLEEVFDPASGALDPAALPLDVALHDLAARILDVPVHQMLGGHGTAPVACYSGAIYFDDLDPEDSPRGVDAVLASCAADQSSGHRGFKLKIGRGNRWMGAEEGFARDVEVTRAVRTAHPDARVLVDMNDGYTPEQTLRYLDAVADCDLFWIEEPFAEHAEGLRAVREHRRRSGSQVLVADGEFEPDVRRVLDLAGEGLLDVLLMDVLSFGITAWREVMPVLEEIGVAASPHAWGHPLKTLYAAQLAAGLGNIPVVEGVPGTTDGVDASGYVLEDGRLALPEAAGFGVAPLP</sequence>
<feature type="domain" description="Mandelate racemase/muconate lactonizing enzyme C-terminal" evidence="1">
    <location>
        <begin position="139"/>
        <end position="242"/>
    </location>
</feature>
<dbReference type="InterPro" id="IPR029065">
    <property type="entry name" value="Enolase_C-like"/>
</dbReference>
<gene>
    <name evidence="2" type="ORF">JOF44_003249</name>
</gene>
<protein>
    <submittedName>
        <fullName evidence="2">L-alanine-DL-glutamate epimerase-like enolase superfamily enzyme</fullName>
    </submittedName>
</protein>
<dbReference type="InterPro" id="IPR036849">
    <property type="entry name" value="Enolase-like_C_sf"/>
</dbReference>
<dbReference type="Pfam" id="PF13378">
    <property type="entry name" value="MR_MLE_C"/>
    <property type="match status" value="1"/>
</dbReference>
<evidence type="ECO:0000313" key="2">
    <source>
        <dbReference type="EMBL" id="MBP2410346.1"/>
    </source>
</evidence>
<keyword evidence="3" id="KW-1185">Reference proteome</keyword>
<organism evidence="2 3">
    <name type="scientific">Brachybacterium fresconis</name>
    <dbReference type="NCBI Taxonomy" id="173363"/>
    <lineage>
        <taxon>Bacteria</taxon>
        <taxon>Bacillati</taxon>
        <taxon>Actinomycetota</taxon>
        <taxon>Actinomycetes</taxon>
        <taxon>Micrococcales</taxon>
        <taxon>Dermabacteraceae</taxon>
        <taxon>Brachybacterium</taxon>
    </lineage>
</organism>
<name>A0ABS4YNI1_9MICO</name>
<dbReference type="InterPro" id="IPR029017">
    <property type="entry name" value="Enolase-like_N"/>
</dbReference>
<accession>A0ABS4YNI1</accession>
<comment type="caution">
    <text evidence="2">The sequence shown here is derived from an EMBL/GenBank/DDBJ whole genome shotgun (WGS) entry which is preliminary data.</text>
</comment>
<dbReference type="SFLD" id="SFLDS00001">
    <property type="entry name" value="Enolase"/>
    <property type="match status" value="1"/>
</dbReference>
<dbReference type="SUPFAM" id="SSF51604">
    <property type="entry name" value="Enolase C-terminal domain-like"/>
    <property type="match status" value="1"/>
</dbReference>
<evidence type="ECO:0000259" key="1">
    <source>
        <dbReference type="SMART" id="SM00922"/>
    </source>
</evidence>
<evidence type="ECO:0000313" key="3">
    <source>
        <dbReference type="Proteomes" id="UP000698222"/>
    </source>
</evidence>
<dbReference type="SUPFAM" id="SSF54826">
    <property type="entry name" value="Enolase N-terminal domain-like"/>
    <property type="match status" value="1"/>
</dbReference>
<reference evidence="2 3" key="1">
    <citation type="submission" date="2021-03" db="EMBL/GenBank/DDBJ databases">
        <title>Sequencing the genomes of 1000 actinobacteria strains.</title>
        <authorList>
            <person name="Klenk H.-P."/>
        </authorList>
    </citation>
    <scope>NUCLEOTIDE SEQUENCE [LARGE SCALE GENOMIC DNA]</scope>
    <source>
        <strain evidence="2 3">DSM 14564</strain>
    </source>
</reference>